<keyword evidence="5" id="KW-0539">Nucleus</keyword>
<dbReference type="Proteomes" id="UP001165740">
    <property type="component" value="Chromosome 2"/>
</dbReference>
<evidence type="ECO:0000313" key="8">
    <source>
        <dbReference type="RefSeq" id="XP_013068665.2"/>
    </source>
</evidence>
<dbReference type="InterPro" id="IPR019186">
    <property type="entry name" value="Nucleolar_protein_12"/>
</dbReference>
<accession>A0A9U8E101</accession>
<feature type="region of interest" description="Disordered" evidence="6">
    <location>
        <begin position="142"/>
        <end position="216"/>
    </location>
</feature>
<evidence type="ECO:0000256" key="5">
    <source>
        <dbReference type="ARBA" id="ARBA00023242"/>
    </source>
</evidence>
<evidence type="ECO:0000256" key="3">
    <source>
        <dbReference type="ARBA" id="ARBA00015520"/>
    </source>
</evidence>
<dbReference type="PANTHER" id="PTHR14577:SF0">
    <property type="entry name" value="NUCLEOLAR PROTEIN 12"/>
    <property type="match status" value="1"/>
</dbReference>
<dbReference type="GO" id="GO:0019843">
    <property type="term" value="F:rRNA binding"/>
    <property type="evidence" value="ECO:0007669"/>
    <property type="project" value="TreeGrafter"/>
</dbReference>
<dbReference type="GO" id="GO:0005730">
    <property type="term" value="C:nucleolus"/>
    <property type="evidence" value="ECO:0007669"/>
    <property type="project" value="UniProtKB-SubCell"/>
</dbReference>
<dbReference type="PANTHER" id="PTHR14577">
    <property type="entry name" value="NUCLEOLAR PROTEIN 12"/>
    <property type="match status" value="1"/>
</dbReference>
<protein>
    <recommendedName>
        <fullName evidence="3">Nucleolar protein 12</fullName>
    </recommendedName>
</protein>
<reference evidence="8" key="1">
    <citation type="submission" date="2025-08" db="UniProtKB">
        <authorList>
            <consortium name="RefSeq"/>
        </authorList>
    </citation>
    <scope>IDENTIFICATION</scope>
</reference>
<evidence type="ECO:0000256" key="4">
    <source>
        <dbReference type="ARBA" id="ARBA00023054"/>
    </source>
</evidence>
<evidence type="ECO:0000256" key="6">
    <source>
        <dbReference type="SAM" id="MobiDB-lite"/>
    </source>
</evidence>
<sequence>MCESFWNPIQIPIQNLNVILLFNVKMATSRPKKTNPKNRKTKTFLEFDEKARSEYLRGFHKRKIDRKKLAREKQDQKILAERKEILKQARDLKSSHLKQNSSIIPEISTLVDPETYELPEHTVTIADIGEIDFVGKGGFHLGQNKGFSPESNADETTHTPVTGSKESKSIQHKLAACSNQLSSAKLNAKRMKKKHMLRMKFQAKKKGEKKGKKKKK</sequence>
<comment type="subcellular location">
    <subcellularLocation>
        <location evidence="1">Nucleus</location>
        <location evidence="1">Nucleolus</location>
    </subcellularLocation>
</comment>
<dbReference type="OrthoDB" id="551633at2759"/>
<dbReference type="OMA" id="PTEXISS"/>
<dbReference type="RefSeq" id="XP_013068665.2">
    <property type="nucleotide sequence ID" value="XM_013213211.2"/>
</dbReference>
<proteinExistence type="inferred from homology"/>
<keyword evidence="7" id="KW-1185">Reference proteome</keyword>
<dbReference type="AlphaFoldDB" id="A0A9U8E101"/>
<name>A0A9U8E101_BIOGL</name>
<organism evidence="7 8">
    <name type="scientific">Biomphalaria glabrata</name>
    <name type="common">Bloodfluke planorb</name>
    <name type="synonym">Freshwater snail</name>
    <dbReference type="NCBI Taxonomy" id="6526"/>
    <lineage>
        <taxon>Eukaryota</taxon>
        <taxon>Metazoa</taxon>
        <taxon>Spiralia</taxon>
        <taxon>Lophotrochozoa</taxon>
        <taxon>Mollusca</taxon>
        <taxon>Gastropoda</taxon>
        <taxon>Heterobranchia</taxon>
        <taxon>Euthyneura</taxon>
        <taxon>Panpulmonata</taxon>
        <taxon>Hygrophila</taxon>
        <taxon>Lymnaeoidea</taxon>
        <taxon>Planorbidae</taxon>
        <taxon>Biomphalaria</taxon>
    </lineage>
</organism>
<evidence type="ECO:0000313" key="7">
    <source>
        <dbReference type="Proteomes" id="UP001165740"/>
    </source>
</evidence>
<feature type="compositionally biased region" description="Basic residues" evidence="6">
    <location>
        <begin position="187"/>
        <end position="216"/>
    </location>
</feature>
<dbReference type="GeneID" id="106056451"/>
<keyword evidence="4" id="KW-0175">Coiled coil</keyword>
<evidence type="ECO:0000256" key="2">
    <source>
        <dbReference type="ARBA" id="ARBA00007175"/>
    </source>
</evidence>
<gene>
    <name evidence="8" type="primary">LOC106056451</name>
</gene>
<dbReference type="KEGG" id="bgt:106056451"/>
<dbReference type="Pfam" id="PF09805">
    <property type="entry name" value="Nop25"/>
    <property type="match status" value="1"/>
</dbReference>
<evidence type="ECO:0000256" key="1">
    <source>
        <dbReference type="ARBA" id="ARBA00004604"/>
    </source>
</evidence>
<comment type="similarity">
    <text evidence="2">Belongs to the RRP17 family.</text>
</comment>